<name>A0A2W1LC17_9BACL</name>
<keyword evidence="6 7" id="KW-0472">Membrane</keyword>
<dbReference type="Proteomes" id="UP000249522">
    <property type="component" value="Unassembled WGS sequence"/>
</dbReference>
<feature type="domain" description="Major facilitator superfamily (MFS) profile" evidence="8">
    <location>
        <begin position="4"/>
        <end position="387"/>
    </location>
</feature>
<evidence type="ECO:0000256" key="1">
    <source>
        <dbReference type="ARBA" id="ARBA00004651"/>
    </source>
</evidence>
<dbReference type="PANTHER" id="PTHR23514:SF3">
    <property type="entry name" value="BYPASS OF STOP CODON PROTEIN 6"/>
    <property type="match status" value="1"/>
</dbReference>
<feature type="transmembrane region" description="Helical" evidence="7">
    <location>
        <begin position="243"/>
        <end position="264"/>
    </location>
</feature>
<evidence type="ECO:0000256" key="6">
    <source>
        <dbReference type="ARBA" id="ARBA00023136"/>
    </source>
</evidence>
<protein>
    <submittedName>
        <fullName evidence="9">MFS transporter</fullName>
    </submittedName>
</protein>
<feature type="transmembrane region" description="Helical" evidence="7">
    <location>
        <begin position="301"/>
        <end position="322"/>
    </location>
</feature>
<dbReference type="PROSITE" id="PS50850">
    <property type="entry name" value="MFS"/>
    <property type="match status" value="1"/>
</dbReference>
<dbReference type="InterPro" id="IPR011701">
    <property type="entry name" value="MFS"/>
</dbReference>
<feature type="transmembrane region" description="Helical" evidence="7">
    <location>
        <begin position="364"/>
        <end position="384"/>
    </location>
</feature>
<keyword evidence="10" id="KW-1185">Reference proteome</keyword>
<organism evidence="9 10">
    <name type="scientific">Paenibacillus sambharensis</name>
    <dbReference type="NCBI Taxonomy" id="1803190"/>
    <lineage>
        <taxon>Bacteria</taxon>
        <taxon>Bacillati</taxon>
        <taxon>Bacillota</taxon>
        <taxon>Bacilli</taxon>
        <taxon>Bacillales</taxon>
        <taxon>Paenibacillaceae</taxon>
        <taxon>Paenibacillus</taxon>
    </lineage>
</organism>
<evidence type="ECO:0000256" key="7">
    <source>
        <dbReference type="SAM" id="Phobius"/>
    </source>
</evidence>
<dbReference type="AlphaFoldDB" id="A0A2W1LC17"/>
<accession>A0A2W1LC17</accession>
<dbReference type="GO" id="GO:0022857">
    <property type="term" value="F:transmembrane transporter activity"/>
    <property type="evidence" value="ECO:0007669"/>
    <property type="project" value="InterPro"/>
</dbReference>
<dbReference type="Pfam" id="PF07690">
    <property type="entry name" value="MFS_1"/>
    <property type="match status" value="1"/>
</dbReference>
<evidence type="ECO:0000256" key="3">
    <source>
        <dbReference type="ARBA" id="ARBA00022448"/>
    </source>
</evidence>
<dbReference type="GO" id="GO:0005886">
    <property type="term" value="C:plasma membrane"/>
    <property type="evidence" value="ECO:0007669"/>
    <property type="project" value="UniProtKB-SubCell"/>
</dbReference>
<feature type="transmembrane region" description="Helical" evidence="7">
    <location>
        <begin position="100"/>
        <end position="121"/>
    </location>
</feature>
<keyword evidence="3" id="KW-0813">Transport</keyword>
<keyword evidence="5 7" id="KW-1133">Transmembrane helix</keyword>
<dbReference type="PANTHER" id="PTHR23514">
    <property type="entry name" value="BYPASS OF STOP CODON PROTEIN 6"/>
    <property type="match status" value="1"/>
</dbReference>
<comment type="similarity">
    <text evidence="2">Belongs to the major facilitator superfamily.</text>
</comment>
<evidence type="ECO:0000256" key="2">
    <source>
        <dbReference type="ARBA" id="ARBA00008335"/>
    </source>
</evidence>
<feature type="transmembrane region" description="Helical" evidence="7">
    <location>
        <begin position="334"/>
        <end position="352"/>
    </location>
</feature>
<dbReference type="OrthoDB" id="1674541at2"/>
<dbReference type="Gene3D" id="1.20.1250.20">
    <property type="entry name" value="MFS general substrate transporter like domains"/>
    <property type="match status" value="2"/>
</dbReference>
<proteinExistence type="inferred from homology"/>
<reference evidence="9 10" key="1">
    <citation type="submission" date="2018-06" db="EMBL/GenBank/DDBJ databases">
        <title>Paenibacillus imtechensis sp. nov.</title>
        <authorList>
            <person name="Pinnaka A.K."/>
            <person name="Singh H."/>
            <person name="Kaur M."/>
        </authorList>
    </citation>
    <scope>NUCLEOTIDE SEQUENCE [LARGE SCALE GENOMIC DNA]</scope>
    <source>
        <strain evidence="9 10">SMB1</strain>
    </source>
</reference>
<feature type="transmembrane region" description="Helical" evidence="7">
    <location>
        <begin position="133"/>
        <end position="155"/>
    </location>
</feature>
<evidence type="ECO:0000256" key="4">
    <source>
        <dbReference type="ARBA" id="ARBA00022692"/>
    </source>
</evidence>
<evidence type="ECO:0000256" key="5">
    <source>
        <dbReference type="ARBA" id="ARBA00022989"/>
    </source>
</evidence>
<comment type="caution">
    <text evidence="9">The sequence shown here is derived from an EMBL/GenBank/DDBJ whole genome shotgun (WGS) entry which is preliminary data.</text>
</comment>
<evidence type="ECO:0000259" key="8">
    <source>
        <dbReference type="PROSITE" id="PS50850"/>
    </source>
</evidence>
<dbReference type="InterPro" id="IPR051788">
    <property type="entry name" value="MFS_Transporter"/>
</dbReference>
<feature type="transmembrane region" description="Helical" evidence="7">
    <location>
        <begin position="72"/>
        <end position="94"/>
    </location>
</feature>
<feature type="transmembrane region" description="Helical" evidence="7">
    <location>
        <begin position="161"/>
        <end position="181"/>
    </location>
</feature>
<dbReference type="SUPFAM" id="SSF103473">
    <property type="entry name" value="MFS general substrate transporter"/>
    <property type="match status" value="1"/>
</dbReference>
<feature type="transmembrane region" description="Helical" evidence="7">
    <location>
        <begin position="47"/>
        <end position="65"/>
    </location>
</feature>
<keyword evidence="4 7" id="KW-0812">Transmembrane</keyword>
<sequence length="398" mass="42293">MNKLIWVGCLSYLVIGMAHVVGGAVLEPMMDHYGLNYQDGGQWIMNQFLGFLAGVLAAPYLTRWIGRRNTVLAAMGSLTAAEAAYSLLLPWGFMLGIAPVAGFGFGLTEAVLGAIIIEFVVDRKASAMTRLETFFGLGALAMPSAAALLIGAGIWQMAFPVVTAMAGITTLIWLTMSFGQADDLLAYAAPKETGAVEHRPRYSLSALPLLGIGIAYFVLYVGMEMSVSNYLPSIMKERTGMEEAAAASTLSLFWGLMVIGRLFSGRLADWSGYMRYLAVSTAVGAGLLALLAVTGSASISLIWIGLSGLVWSGVFAIGLLYMNEKLPGMTERTTSLLVAAGGLGGAAMPRITGWFLDHYSAGSTIWMLAAVSAVMLLLLVWIAAETRRQGREIGGRST</sequence>
<feature type="transmembrane region" description="Helical" evidence="7">
    <location>
        <begin position="202"/>
        <end position="223"/>
    </location>
</feature>
<dbReference type="InterPro" id="IPR020846">
    <property type="entry name" value="MFS_dom"/>
</dbReference>
<dbReference type="EMBL" id="QKRB01000038">
    <property type="protein sequence ID" value="PZD96423.1"/>
    <property type="molecule type" value="Genomic_DNA"/>
</dbReference>
<dbReference type="InterPro" id="IPR036259">
    <property type="entry name" value="MFS_trans_sf"/>
</dbReference>
<evidence type="ECO:0000313" key="9">
    <source>
        <dbReference type="EMBL" id="PZD96423.1"/>
    </source>
</evidence>
<feature type="transmembrane region" description="Helical" evidence="7">
    <location>
        <begin position="276"/>
        <end position="295"/>
    </location>
</feature>
<dbReference type="RefSeq" id="WP_111146117.1">
    <property type="nucleotide sequence ID" value="NZ_QKRB01000038.1"/>
</dbReference>
<comment type="subcellular location">
    <subcellularLocation>
        <location evidence="1">Cell membrane</location>
        <topology evidence="1">Multi-pass membrane protein</topology>
    </subcellularLocation>
</comment>
<evidence type="ECO:0000313" key="10">
    <source>
        <dbReference type="Proteomes" id="UP000249522"/>
    </source>
</evidence>
<gene>
    <name evidence="9" type="ORF">DNH61_07905</name>
</gene>